<dbReference type="GeneID" id="90994770"/>
<keyword evidence="7" id="KW-0540">Nuclease</keyword>
<evidence type="ECO:0000256" key="3">
    <source>
        <dbReference type="ARBA" id="ARBA00020311"/>
    </source>
</evidence>
<keyword evidence="4 16" id="KW-0808">Transferase</keyword>
<dbReference type="SMART" id="SM00279">
    <property type="entry name" value="HhH2"/>
    <property type="match status" value="1"/>
</dbReference>
<dbReference type="AlphaFoldDB" id="A0A1M4S6L7"/>
<keyword evidence="10" id="KW-0269">Exonuclease</keyword>
<organism evidence="20 21">
    <name type="scientific">Tissierella praeacuta DSM 18095</name>
    <dbReference type="NCBI Taxonomy" id="1123404"/>
    <lineage>
        <taxon>Bacteria</taxon>
        <taxon>Bacillati</taxon>
        <taxon>Bacillota</taxon>
        <taxon>Tissierellia</taxon>
        <taxon>Tissierellales</taxon>
        <taxon>Tissierellaceae</taxon>
        <taxon>Tissierella</taxon>
    </lineage>
</organism>
<evidence type="ECO:0000256" key="5">
    <source>
        <dbReference type="ARBA" id="ARBA00022695"/>
    </source>
</evidence>
<evidence type="ECO:0000256" key="4">
    <source>
        <dbReference type="ARBA" id="ARBA00022679"/>
    </source>
</evidence>
<evidence type="ECO:0000259" key="19">
    <source>
        <dbReference type="SMART" id="SM00482"/>
    </source>
</evidence>
<dbReference type="PROSITE" id="PS00447">
    <property type="entry name" value="DNA_POLYMERASE_A"/>
    <property type="match status" value="1"/>
</dbReference>
<protein>
    <recommendedName>
        <fullName evidence="3 15">DNA polymerase I</fullName>
        <ecNumber evidence="2 15">2.7.7.7</ecNumber>
    </recommendedName>
</protein>
<evidence type="ECO:0000256" key="10">
    <source>
        <dbReference type="ARBA" id="ARBA00022839"/>
    </source>
</evidence>
<dbReference type="EC" id="2.7.7.7" evidence="2 15"/>
<dbReference type="Pfam" id="PF22619">
    <property type="entry name" value="DNA_polI_exo1"/>
    <property type="match status" value="1"/>
</dbReference>
<dbReference type="STRING" id="1123404.SAMN02745784_00077"/>
<comment type="catalytic activity">
    <reaction evidence="14 16">
        <text>DNA(n) + a 2'-deoxyribonucleoside 5'-triphosphate = DNA(n+1) + diphosphate</text>
        <dbReference type="Rhea" id="RHEA:22508"/>
        <dbReference type="Rhea" id="RHEA-COMP:17339"/>
        <dbReference type="Rhea" id="RHEA-COMP:17340"/>
        <dbReference type="ChEBI" id="CHEBI:33019"/>
        <dbReference type="ChEBI" id="CHEBI:61560"/>
        <dbReference type="ChEBI" id="CHEBI:173112"/>
        <dbReference type="EC" id="2.7.7.7"/>
    </reaction>
</comment>
<evidence type="ECO:0000256" key="14">
    <source>
        <dbReference type="ARBA" id="ARBA00049244"/>
    </source>
</evidence>
<keyword evidence="9" id="KW-0378">Hydrolase</keyword>
<dbReference type="SUPFAM" id="SSF53098">
    <property type="entry name" value="Ribonuclease H-like"/>
    <property type="match status" value="1"/>
</dbReference>
<dbReference type="InterPro" id="IPR002562">
    <property type="entry name" value="3'-5'_exonuclease_dom"/>
</dbReference>
<reference evidence="21" key="1">
    <citation type="submission" date="2016-11" db="EMBL/GenBank/DDBJ databases">
        <authorList>
            <person name="Varghese N."/>
            <person name="Submissions S."/>
        </authorList>
    </citation>
    <scope>NUCLEOTIDE SEQUENCE [LARGE SCALE GENOMIC DNA]</scope>
    <source>
        <strain evidence="21">DSM 18095</strain>
    </source>
</reference>
<dbReference type="InterPro" id="IPR020046">
    <property type="entry name" value="5-3_exonucl_a-hlix_arch_N"/>
</dbReference>
<evidence type="ECO:0000259" key="17">
    <source>
        <dbReference type="SMART" id="SM00474"/>
    </source>
</evidence>
<dbReference type="Gene3D" id="1.20.1060.10">
    <property type="entry name" value="Taq DNA Polymerase, Chain T, domain 4"/>
    <property type="match status" value="1"/>
</dbReference>
<dbReference type="Gene3D" id="3.30.70.370">
    <property type="match status" value="1"/>
</dbReference>
<dbReference type="SMART" id="SM00474">
    <property type="entry name" value="35EXOc"/>
    <property type="match status" value="1"/>
</dbReference>
<proteinExistence type="inferred from homology"/>
<evidence type="ECO:0000256" key="12">
    <source>
        <dbReference type="ARBA" id="ARBA00023125"/>
    </source>
</evidence>
<name>A0A1M4S6L7_9FIRM</name>
<dbReference type="CDD" id="cd06140">
    <property type="entry name" value="DNA_polA_I_Bacillus_like_exo"/>
    <property type="match status" value="1"/>
</dbReference>
<dbReference type="SMART" id="SM00475">
    <property type="entry name" value="53EXOc"/>
    <property type="match status" value="1"/>
</dbReference>
<dbReference type="InterPro" id="IPR018320">
    <property type="entry name" value="DNA_polymerase_1"/>
</dbReference>
<dbReference type="FunFam" id="3.40.50.1010:FF:000001">
    <property type="entry name" value="DNA polymerase I"/>
    <property type="match status" value="1"/>
</dbReference>
<dbReference type="InterPro" id="IPR036279">
    <property type="entry name" value="5-3_exonuclease_C_sf"/>
</dbReference>
<evidence type="ECO:0000256" key="2">
    <source>
        <dbReference type="ARBA" id="ARBA00012417"/>
    </source>
</evidence>
<dbReference type="CDD" id="cd09859">
    <property type="entry name" value="PIN_53EXO"/>
    <property type="match status" value="1"/>
</dbReference>
<dbReference type="Gene3D" id="1.10.150.20">
    <property type="entry name" value="5' to 3' exonuclease, C-terminal subdomain"/>
    <property type="match status" value="2"/>
</dbReference>
<dbReference type="PRINTS" id="PR00868">
    <property type="entry name" value="DNAPOLI"/>
</dbReference>
<keyword evidence="13 16" id="KW-0234">DNA repair</keyword>
<dbReference type="NCBIfam" id="TIGR00593">
    <property type="entry name" value="pola"/>
    <property type="match status" value="1"/>
</dbReference>
<evidence type="ECO:0000256" key="16">
    <source>
        <dbReference type="RuleBase" id="RU004460"/>
    </source>
</evidence>
<dbReference type="FunFam" id="1.10.150.20:FF:000003">
    <property type="entry name" value="DNA polymerase I"/>
    <property type="match status" value="1"/>
</dbReference>
<dbReference type="EMBL" id="FQTY01000001">
    <property type="protein sequence ID" value="SHE27657.1"/>
    <property type="molecule type" value="Genomic_DNA"/>
</dbReference>
<dbReference type="SMART" id="SM00482">
    <property type="entry name" value="POLAc"/>
    <property type="match status" value="1"/>
</dbReference>
<dbReference type="InterPro" id="IPR002421">
    <property type="entry name" value="5-3_exonuclease"/>
</dbReference>
<comment type="subunit">
    <text evidence="16">Single-chain monomer with multiple functions.</text>
</comment>
<evidence type="ECO:0000313" key="21">
    <source>
        <dbReference type="Proteomes" id="UP000184114"/>
    </source>
</evidence>
<evidence type="ECO:0000259" key="18">
    <source>
        <dbReference type="SMART" id="SM00475"/>
    </source>
</evidence>
<feature type="domain" description="DNA-directed DNA polymerase family A palm" evidence="19">
    <location>
        <begin position="647"/>
        <end position="854"/>
    </location>
</feature>
<dbReference type="Pfam" id="PF00476">
    <property type="entry name" value="DNA_pol_A"/>
    <property type="match status" value="1"/>
</dbReference>
<feature type="domain" description="5'-3' exonuclease" evidence="18">
    <location>
        <begin position="4"/>
        <end position="263"/>
    </location>
</feature>
<dbReference type="PANTHER" id="PTHR10133">
    <property type="entry name" value="DNA POLYMERASE I"/>
    <property type="match status" value="1"/>
</dbReference>
<dbReference type="InterPro" id="IPR001098">
    <property type="entry name" value="DNA-dir_DNA_pol_A_palm_dom"/>
</dbReference>
<evidence type="ECO:0000256" key="9">
    <source>
        <dbReference type="ARBA" id="ARBA00022801"/>
    </source>
</evidence>
<dbReference type="GO" id="GO:0003887">
    <property type="term" value="F:DNA-directed DNA polymerase activity"/>
    <property type="evidence" value="ECO:0007669"/>
    <property type="project" value="UniProtKB-UniRule"/>
</dbReference>
<evidence type="ECO:0000256" key="1">
    <source>
        <dbReference type="ARBA" id="ARBA00007705"/>
    </source>
</evidence>
<dbReference type="GO" id="GO:0008408">
    <property type="term" value="F:3'-5' exonuclease activity"/>
    <property type="evidence" value="ECO:0007669"/>
    <property type="project" value="InterPro"/>
</dbReference>
<keyword evidence="11 16" id="KW-0239">DNA-directed DNA polymerase</keyword>
<dbReference type="FunFam" id="1.10.150.20:FF:000002">
    <property type="entry name" value="DNA polymerase I"/>
    <property type="match status" value="1"/>
</dbReference>
<keyword evidence="6 16" id="KW-0235">DNA replication</keyword>
<dbReference type="SUPFAM" id="SSF56672">
    <property type="entry name" value="DNA/RNA polymerases"/>
    <property type="match status" value="1"/>
</dbReference>
<evidence type="ECO:0000313" key="20">
    <source>
        <dbReference type="EMBL" id="SHE27657.1"/>
    </source>
</evidence>
<dbReference type="InterPro" id="IPR019760">
    <property type="entry name" value="DNA-dir_DNA_pol_A_CS"/>
</dbReference>
<keyword evidence="5 16" id="KW-0548">Nucleotidyltransferase</keyword>
<keyword evidence="12 16" id="KW-0238">DNA-binding</keyword>
<dbReference type="Pfam" id="PF01367">
    <property type="entry name" value="5_3_exonuc"/>
    <property type="match status" value="1"/>
</dbReference>
<dbReference type="SUPFAM" id="SSF88723">
    <property type="entry name" value="PIN domain-like"/>
    <property type="match status" value="1"/>
</dbReference>
<dbReference type="CDD" id="cd09898">
    <property type="entry name" value="H3TH_53EXO"/>
    <property type="match status" value="1"/>
</dbReference>
<dbReference type="GO" id="GO:0006302">
    <property type="term" value="P:double-strand break repair"/>
    <property type="evidence" value="ECO:0007669"/>
    <property type="project" value="TreeGrafter"/>
</dbReference>
<sequence>MDKKKLMIIDGSSLLHRAFYALPLLSTKDGIYTNGIYGFLTMLYKVQEEKKPDYICVAFDKKGPTFRHEAYDKYKAHRQSTPSELAQQFPIIREILDAMKIHYIELTGFEADDIAGTLANIGEENSLDVILVTGDKDYLQLATDKTKILITRKGITELEEFDRSIIIDKYGITPEQLIDLKGLMGDQSDNIPGVPGIGEKTGLKLLREFQTIENIYENIDNISGKKLKENLIQNKDIAFLSKKLGEIVTTVPMDTNLEDLKIKDPDWEKLRKLYRELEFNSLLGKVFDNSAANNEELNETLEFNVLEKINYNDLIDTIKKEKKFGFKFITSDTNYIEDEIIALGIKTQDTPTNIIYLQDHKKSFINSFKPIFEDQTIDKIGHNLKSDIVILSRLGIKVQNITFDSMIAQYLINPSQSSYSINEIAREYLNTYGVDEESLFGKGKNKRKFMDLSKEELGNYLSFMLDTVLNLESKMKEIIKEQEMLELYYNVELPLVEVLGSMEYYGFKIDTDELKRLGKEYDEEINSLTKEIYTSADMEFNINSPKQLGEVLFDKLSLPVIKKTKTGYSTDAEVLDKLKEQHPIIDKVLRYRQIVKLKSTYIDGLLNLINKDTNRVHSSFNQTITTTGRISSTEPNLQNIPIRTDDGRKIRKAFIAESENYVLVDADYSQIELRVLAHISKDPKLIEAFVNNEDIHRKTASEVFNVSKEEVSSVMRGRAKAVNFGIVYGISDYGLSRDLSISRKEAKEYIDNYLKNYKMVKEYMENIVEEGKEKGYVETILHRRRYIPELRAKNFNIKSFGERIAMNTPIQGSAADIIKMAMVKVYNELKSRNLKSRLILQIHDELIIETQKDEVEEVRNIMKNIMENSIKLNVPLIVDLEIGDSWYDTK</sequence>
<evidence type="ECO:0000256" key="8">
    <source>
        <dbReference type="ARBA" id="ARBA00022763"/>
    </source>
</evidence>
<dbReference type="Pfam" id="PF02739">
    <property type="entry name" value="5_3_exonuc_N"/>
    <property type="match status" value="1"/>
</dbReference>
<dbReference type="NCBIfam" id="NF004397">
    <property type="entry name" value="PRK05755.1"/>
    <property type="match status" value="1"/>
</dbReference>
<comment type="similarity">
    <text evidence="1 16">Belongs to the DNA polymerase type-A family.</text>
</comment>
<evidence type="ECO:0000256" key="15">
    <source>
        <dbReference type="NCBIfam" id="TIGR00593"/>
    </source>
</evidence>
<dbReference type="CDD" id="cd08637">
    <property type="entry name" value="DNA_pol_A_pol_I_C"/>
    <property type="match status" value="1"/>
</dbReference>
<dbReference type="Gene3D" id="3.40.50.1010">
    <property type="entry name" value="5'-nuclease"/>
    <property type="match status" value="1"/>
</dbReference>
<keyword evidence="21" id="KW-1185">Reference proteome</keyword>
<dbReference type="InterPro" id="IPR043502">
    <property type="entry name" value="DNA/RNA_pol_sf"/>
</dbReference>
<dbReference type="InterPro" id="IPR008918">
    <property type="entry name" value="HhH2"/>
</dbReference>
<evidence type="ECO:0000256" key="7">
    <source>
        <dbReference type="ARBA" id="ARBA00022722"/>
    </source>
</evidence>
<accession>A0A1M4S6L7</accession>
<dbReference type="InterPro" id="IPR020045">
    <property type="entry name" value="DNA_polI_H3TH"/>
</dbReference>
<keyword evidence="8 16" id="KW-0227">DNA damage</keyword>
<dbReference type="InterPro" id="IPR029060">
    <property type="entry name" value="PIN-like_dom_sf"/>
</dbReference>
<dbReference type="Proteomes" id="UP000184114">
    <property type="component" value="Unassembled WGS sequence"/>
</dbReference>
<dbReference type="InterPro" id="IPR012337">
    <property type="entry name" value="RNaseH-like_sf"/>
</dbReference>
<dbReference type="GO" id="GO:0006261">
    <property type="term" value="P:DNA-templated DNA replication"/>
    <property type="evidence" value="ECO:0007669"/>
    <property type="project" value="UniProtKB-UniRule"/>
</dbReference>
<gene>
    <name evidence="16" type="primary">polA</name>
    <name evidence="20" type="ORF">SAMN02745784_00077</name>
</gene>
<dbReference type="GO" id="GO:0003677">
    <property type="term" value="F:DNA binding"/>
    <property type="evidence" value="ECO:0007669"/>
    <property type="project" value="UniProtKB-UniRule"/>
</dbReference>
<dbReference type="Gene3D" id="3.30.420.10">
    <property type="entry name" value="Ribonuclease H-like superfamily/Ribonuclease H"/>
    <property type="match status" value="1"/>
</dbReference>
<dbReference type="InterPro" id="IPR002298">
    <property type="entry name" value="DNA_polymerase_A"/>
</dbReference>
<evidence type="ECO:0000256" key="6">
    <source>
        <dbReference type="ARBA" id="ARBA00022705"/>
    </source>
</evidence>
<dbReference type="InterPro" id="IPR036397">
    <property type="entry name" value="RNaseH_sf"/>
</dbReference>
<dbReference type="InterPro" id="IPR054690">
    <property type="entry name" value="DNA_polI_exonuclease"/>
</dbReference>
<dbReference type="FunFam" id="1.20.1060.10:FF:000001">
    <property type="entry name" value="DNA polymerase I"/>
    <property type="match status" value="1"/>
</dbReference>
<feature type="domain" description="3'-5' exonuclease" evidence="17">
    <location>
        <begin position="302"/>
        <end position="480"/>
    </location>
</feature>
<evidence type="ECO:0000256" key="11">
    <source>
        <dbReference type="ARBA" id="ARBA00022932"/>
    </source>
</evidence>
<dbReference type="RefSeq" id="WP_072971544.1">
    <property type="nucleotide sequence ID" value="NZ_FQTY01000001.1"/>
</dbReference>
<dbReference type="PANTHER" id="PTHR10133:SF27">
    <property type="entry name" value="DNA POLYMERASE NU"/>
    <property type="match status" value="1"/>
</dbReference>
<dbReference type="GO" id="GO:0008409">
    <property type="term" value="F:5'-3' exonuclease activity"/>
    <property type="evidence" value="ECO:0007669"/>
    <property type="project" value="InterPro"/>
</dbReference>
<evidence type="ECO:0000256" key="13">
    <source>
        <dbReference type="ARBA" id="ARBA00023204"/>
    </source>
</evidence>
<dbReference type="SUPFAM" id="SSF47807">
    <property type="entry name" value="5' to 3' exonuclease, C-terminal subdomain"/>
    <property type="match status" value="1"/>
</dbReference>